<evidence type="ECO:0000313" key="1">
    <source>
        <dbReference type="EMBL" id="MDP9903036.1"/>
    </source>
</evidence>
<protein>
    <submittedName>
        <fullName evidence="1">Uncharacterized protein</fullName>
    </submittedName>
</protein>
<reference evidence="1 2" key="1">
    <citation type="submission" date="2023-07" db="EMBL/GenBank/DDBJ databases">
        <title>Sorghum-associated microbial communities from plants grown in Nebraska, USA.</title>
        <authorList>
            <person name="Schachtman D."/>
        </authorList>
    </citation>
    <scope>NUCLEOTIDE SEQUENCE [LARGE SCALE GENOMIC DNA]</scope>
    <source>
        <strain evidence="1 2">DS1607</strain>
    </source>
</reference>
<keyword evidence="2" id="KW-1185">Reference proteome</keyword>
<sequence length="92" mass="10373">MSILSPAAGDCAHAKQFEREKKLLRRQRTVQRELSELPAASSPAVDRLHKLMGRAERIRSQRPKNKNKLYALHAHKVDCIGKVWTGSPMNSA</sequence>
<proteinExistence type="predicted"/>
<organism evidence="1 2">
    <name type="scientific">Variovorax ginsengisoli</name>
    <dbReference type="NCBI Taxonomy" id="363844"/>
    <lineage>
        <taxon>Bacteria</taxon>
        <taxon>Pseudomonadati</taxon>
        <taxon>Pseudomonadota</taxon>
        <taxon>Betaproteobacteria</taxon>
        <taxon>Burkholderiales</taxon>
        <taxon>Comamonadaceae</taxon>
        <taxon>Variovorax</taxon>
    </lineage>
</organism>
<name>A0ABT9SF98_9BURK</name>
<dbReference type="Proteomes" id="UP001226867">
    <property type="component" value="Unassembled WGS sequence"/>
</dbReference>
<gene>
    <name evidence="1" type="ORF">J2W36_005317</name>
</gene>
<dbReference type="PANTHER" id="PTHR33803:SF3">
    <property type="entry name" value="BLL1974 PROTEIN"/>
    <property type="match status" value="1"/>
</dbReference>
<accession>A0ABT9SF98</accession>
<evidence type="ECO:0000313" key="2">
    <source>
        <dbReference type="Proteomes" id="UP001226867"/>
    </source>
</evidence>
<dbReference type="EMBL" id="JAUSRO010000030">
    <property type="protein sequence ID" value="MDP9903036.1"/>
    <property type="molecule type" value="Genomic_DNA"/>
</dbReference>
<dbReference type="PANTHER" id="PTHR33803">
    <property type="entry name" value="IS1478 TRANSPOSASE"/>
    <property type="match status" value="1"/>
</dbReference>
<comment type="caution">
    <text evidence="1">The sequence shown here is derived from an EMBL/GenBank/DDBJ whole genome shotgun (WGS) entry which is preliminary data.</text>
</comment>